<gene>
    <name evidence="1" type="ORF">DSO57_1035161</name>
</gene>
<organism evidence="1 2">
    <name type="scientific">Entomophthora muscae</name>
    <dbReference type="NCBI Taxonomy" id="34485"/>
    <lineage>
        <taxon>Eukaryota</taxon>
        <taxon>Fungi</taxon>
        <taxon>Fungi incertae sedis</taxon>
        <taxon>Zoopagomycota</taxon>
        <taxon>Entomophthoromycotina</taxon>
        <taxon>Entomophthoromycetes</taxon>
        <taxon>Entomophthorales</taxon>
        <taxon>Entomophthoraceae</taxon>
        <taxon>Entomophthora</taxon>
    </lineage>
</organism>
<protein>
    <submittedName>
        <fullName evidence="1">Uncharacterized protein</fullName>
    </submittedName>
</protein>
<reference evidence="1" key="1">
    <citation type="submission" date="2022-04" db="EMBL/GenBank/DDBJ databases">
        <title>Genome of the entomopathogenic fungus Entomophthora muscae.</title>
        <authorList>
            <person name="Elya C."/>
            <person name="Lovett B.R."/>
            <person name="Lee E."/>
            <person name="Macias A.M."/>
            <person name="Hajek A.E."/>
            <person name="De Bivort B.L."/>
            <person name="Kasson M.T."/>
            <person name="De Fine Licht H.H."/>
            <person name="Stajich J.E."/>
        </authorList>
    </citation>
    <scope>NUCLEOTIDE SEQUENCE</scope>
    <source>
        <strain evidence="1">Berkeley</strain>
    </source>
</reference>
<dbReference type="EMBL" id="QTSX02003145">
    <property type="protein sequence ID" value="KAJ9071626.1"/>
    <property type="molecule type" value="Genomic_DNA"/>
</dbReference>
<evidence type="ECO:0000313" key="1">
    <source>
        <dbReference type="EMBL" id="KAJ9071626.1"/>
    </source>
</evidence>
<keyword evidence="2" id="KW-1185">Reference proteome</keyword>
<proteinExistence type="predicted"/>
<accession>A0ACC2TAN1</accession>
<evidence type="ECO:0000313" key="2">
    <source>
        <dbReference type="Proteomes" id="UP001165960"/>
    </source>
</evidence>
<name>A0ACC2TAN1_9FUNG</name>
<dbReference type="Proteomes" id="UP001165960">
    <property type="component" value="Unassembled WGS sequence"/>
</dbReference>
<comment type="caution">
    <text evidence="1">The sequence shown here is derived from an EMBL/GenBank/DDBJ whole genome shotgun (WGS) entry which is preliminary data.</text>
</comment>
<sequence length="125" mass="13404">MQIRALLEAAVEYLPEVKVAFLGGALEDSNKSIGLSLLKIHCQIFMVGKAFCLLLGGEDVFILGLGILLASSGFLGLLSGLTILPLWKLRLGAGIKPQPWIPLGRQACGLQDLLPAFFWDQAPTS</sequence>